<dbReference type="GeneID" id="7837891"/>
<accession>Q22LP4</accession>
<dbReference type="SMART" id="SM00710">
    <property type="entry name" value="PbH1"/>
    <property type="match status" value="6"/>
</dbReference>
<dbReference type="PANTHER" id="PTHR11319:SF35">
    <property type="entry name" value="OUTER MEMBRANE PROTEIN PMPC-RELATED"/>
    <property type="match status" value="1"/>
</dbReference>
<sequence length="3999" mass="467671">MTYVMDIDNLKIQNSQFSIDSISFKPQITGVIRNSNFKKIQLLQGSVLNILGGLITISNSTFESIQSETSAAIYCSQTKSLLIQYSQFINTSCKYQKSLQKCLGGALYLQQIKTIKIIFSNYYNSFSSDYGGAIYINNQNNYFSQINNTIFNNCKVKNNSGGAIFIQQSKNISIYNSTFSNNSALLERGGAIGLYYSDLIELKNSIFLYNKAQIGGGIWYGPNNQTFLQDELYFKNNLFGKNEVFFYGEDIGSYPRKIQRVTSKSEEITSNQINQIQSGNLISEEIYFTFYDEQQKPLNFITSEKYPQSLEVQNELISYFLKVQIDKNPMIQIKQGQTLERRAELGVFQLQIQLLYKQNKTQLIQIQSNPLLNEYQLIYSLVLNFRDCIRGEIQQSQNGFIQCNPCQEGKYSLIEPNKSSIDNLVCQSCPSQAIQCLKDSIVLRDGFWRESLFTDQIYSCQTDGCSETQLRVIDRCLEGYIGPLCDSCDGSKQIWGDYYGKKGKYCILCKQLKYQYIYFTVFLICYSIYLTLCVGDLIDQKIFIIKLILFRKIDLLITSKSCSQGETVTFWIKIFVHYLQISSLIFSFGIQYPYELSAPVNTFGDPTNFTLTSLDCLFPLSQNYPIWLHRLIIQITSLVIQYILVNVLYYFLYLTNSYNKAYKKKFIKTCLKTSFVFFYLFYQPSITKIIFSGIFCKQIGSQYRLISDLNQECYTDTHIILVLSVILPLCLFWCLLIPLFLNIKLQSIKQHVDQIKQIEQVIIYGIIYQGYKIKCFNWEIIKIFQKLILMIVINSNLSDIIKITFIIVILLLYTVYLVIKQPHKNIKLMNCEKMMMVLLNFNFLFLLMIIKESNPYYYVLILGYILIFLCNIIAVICFIYLLSNSMVIRLCDDYTSSTKVKNALYKLSQSFPKLFRHLKFRKVNVYRIHKLWKLIKKFIKNENSSNPNKKDNIKQLIKENITAQSYSLAESALKNVNSVLIVRIAYYEFKGNSCARSCEVGYYESNYFRQCKLCKVNNCKICNDAQICLECKQGWVLDEKRNTCQNEKCISEEGTYYQEETDTCKYYCKEGYDENSMQCIKFKKLGDYEAEMIRIDQQQGNIIQMQAIKIEDQNTVIAIDLQRAVYYKYPELIPYFEIAYNQTAYFAHIRGNYILVIYSDQNKIARINAQTKKIDYYQLGQCDNPLVQQNYLICQYIQYNALIMIDLDNPLFKIFQFQPQARIIQEVLSNENNLRQAFNQQTPAEIESQSNKEYKNQSVNQVNKQNRNLQDLPQNQDQLGCYINYPKQFDAQPKQITNVLKNRTIQIIQEYSKIEDTQHFNFFILEEISMLLYFDKISQKLYSLDSKNVQSIIMTIQLYNTSQVLCSQYFNNTIHLLLADQNYSNVGYYLTSTFDSGYYQFNQANAIKIQDVELGDLQNCLFLAQFQTLLLQGQNGYLRIKTSEIQQISKKSAFYKNEFIISNTNSYIFTFLLDKANYTINIYEIDDSIFKIFNQFNFDVQQYYFSDTPSKFTFLYDDLEKNIVLSYRNEMQLIRLLPKQDQVSQVFSRYAGGKIRQNFGQIITIFNLEIEDGICIIYQFGFNIIFGKTTTSSIARYLDFTIEIYDQKDNYLVLGSNLQKKIVIFDIYLQQFNELNYEIQQFQKLFIAKSSEYLIVAISLMNGTFNLYTINGKQSINGYSLNYNLLQQGYTPTIQSFYNQLYIISDQQTVLIYKLQDQLSFLTSFYYSQYFQVVGPNVIFQFSKCKENSDTYLTVFNILNQSTYFILFQVEDISYQKIQVTQYLRYAKILFQSGRYKVKIFDMGNQSFIEKPPQTDLNNSLLVDRYIIYLLGQSCYIFDMQTLEETQVSFPTYPNIQNYFMISNQPYFLVYFPNLEKSLVFNISNQQFQQAVNVEQSQNSKFVIKNEEILIFDQNKTQKIIPYFSLALKQVNRNNKCRQINMVLVFLQLTVLLYNQRNGISFDDKSNILVFQTVSQDTLNFYLLNSDVLLSVQIEKYRYMPSFQFYNFEEYSLVLITMSAKEAYFINYEQGIIFKFENGGQKIKFSDGLFIQDKYIVTFEYQFIYKFQIQQGDIKLIKQYQPSIDFLEIYNQYSNQLTLAYNFESNQLILVNLQKYIMSFDLDTFVNVCQQQYQQVLGFVYFQEQNIVISLKTSSFTILYLNSCIVKSQNLMGITFTAQPQLNVQYNLNIFLIKTSDLLVLVSTNGLEVYQFSTLNYLITNNYKYDNKYTQIQSFILEDSNEIILTTTDNQIQIYDLATSLFYNPKFLDTSFENNFVYFNELNIVSYLNQNSGNEYHIVDVQNYSYDIYKISFRCLKVKNQNFNIFCLNEMSQIYKLNLASFKFDLIFNQISEQSITDIEVLSDDFLMIQQKNRTFIIFQISTKKQSKETDLISSALKISMVNNLIGIQTRQKISIYFIGSGDSQQLNIQQIYEQNNKMYIQSFTIIKTINSYQLIYSTQETTFIYDIFQNYQIGTMKNAAQSKQRVFTDDKFIYIVGISNLILYDQNTLQTINYYSVNQFVYSSIQNVIHVDEDYFILILEQQLILAKINLKCNNLIQTFSNLINAAILQIEKTYNSQKQLSAIYIYGHTDSNLFKLEVSKLDNNLNSREVSLEVLYKETQIQAQQMHFQKQTEVQKQNKVVGSYILSFEKQEQQQIGDIPIYYNQIFTNYTLLQIQSATSIVDKVVSLVINDNKFSQLKFKRILFFNIELYIQPSQEQLILNPLQKVEKIIFDKVYLRFFDESQSLVINDCKQLIWQEVIIQNQTLRRKYIPLQIQNIDQIKIDQLFVDNIKTSSVNDGIYFINITSIVIDRIIVNNSSFSSNLLKFYNCSNILINEIIIKNTLITRGSMFYFEKIDILNITKLNAQLDKTLNKLYKDQIFDSQEKQNINSDDLKIYLLTLKGCFSNYLSNFQVDSQINTGIIKSLYSLQDLKNPSFTYLVVMKNITVTNFVFKQDYQLFDLIGYIIVFDNLQIINSQFMMDSISIRASQKGVIQNSFFKGINLFNGSIFSLQGPDLLFRNTTFQNISSQSTAAIYCFQSNTLQIQQSKFIDIKCESQSLQQKCMGGSLNLQQINNLFINGYFDNSISDNYGGAIYINKQNDYSTQIQSSIFNNCKAKNGSGGAIYIQESENISIYNSTFSNNSALQERGGALALFYSNLISMNSSTFIHNQAQIGGGIWYGPFNQTLMKDLNLLTNNKFQENEGFFYGQDIGSQPQYIQRITKNFEQIQNNQLEDIQSGNLMDQGVYFTFFDEQNKPFDFIKSEQHIQSLEVQNERLSYFMKVSTDQNPHILIKIGQNLEKISQLGLFKLQISTSYSHSKEQKIQIKSNPLMNQRELFYNLTLKFRDCQRGEIQQSHNGFIECNQCQEGKYSLVEPGQINQNDLICQSCPFQAIKCFKDVIILKDGYWRENNLTDQIYQCQSHGCSETQNGVQDRCLEGYIGPLCDTCDTSKQVWGDYYGKKDSYCFKCKEIKYQYIFFSVILLVYSIYLVICIGDLIEQKVFIIKLLLFKQIDLLMTSKSSSQGETVTLWFKIFIHYIQITSLIFSFQIKQPYELSVPVKAFGDPTSLTITSMDCLIHTSQNYPFWIHRLVVQIINFAIQYIVVMAFYYFFYLRGSYHANLTKKLWNTGLQTTFVFFYLFYWPSIAKLILSGYFCRQIGEKYYLIQDLNQQCFTSSHIILVLSFVTPLCLLWCLLIPFYINKQLQKIIQYVDKIKNIQQIIVYGIFYQGYRIQCYNWEIIKIFQKFILMIVINSNFSDIIKIALIIVVLLLYTIFLSVKKPHKNIKLMNCEKIMVAILNFNFLFLLLILNESDPSYAVLVTGYILIIICNVIAISSFVLLLSNSLVIRLNDENSTSTKIKKLLYRLWKAFPQALKFIKFRKVNQYKTHKHWRHIKNFVYKQNTGDSLSKSNILIVNYKNNKKPILSSLNNLKSDRMDQLDQDQQNFIFSSEQIDERVENMATKGNETSYKGGLGSQKEIQLTTLNQIFNRDKMQK</sequence>
<dbReference type="eggNOG" id="KOG4260">
    <property type="taxonomic scope" value="Eukaryota"/>
</dbReference>
<dbReference type="InterPro" id="IPR011050">
    <property type="entry name" value="Pectin_lyase_fold/virulence"/>
</dbReference>
<protein>
    <submittedName>
        <fullName evidence="2">Right-handed beta helix region protein</fullName>
    </submittedName>
</protein>
<feature type="transmembrane region" description="Helical" evidence="1">
    <location>
        <begin position="800"/>
        <end position="819"/>
    </location>
</feature>
<proteinExistence type="predicted"/>
<dbReference type="SUPFAM" id="SSF57184">
    <property type="entry name" value="Growth factor receptor domain"/>
    <property type="match status" value="1"/>
</dbReference>
<feature type="transmembrane region" description="Helical" evidence="1">
    <location>
        <begin position="3763"/>
        <end position="3782"/>
    </location>
</feature>
<feature type="transmembrane region" description="Helical" evidence="1">
    <location>
        <begin position="831"/>
        <end position="850"/>
    </location>
</feature>
<dbReference type="InterPro" id="IPR006626">
    <property type="entry name" value="PbH1"/>
</dbReference>
<keyword evidence="3" id="KW-1185">Reference proteome</keyword>
<keyword evidence="1" id="KW-0472">Membrane</keyword>
<reference evidence="3" key="1">
    <citation type="journal article" date="2006" name="PLoS Biol.">
        <title>Macronuclear genome sequence of the ciliate Tetrahymena thermophila, a model eukaryote.</title>
        <authorList>
            <person name="Eisen J.A."/>
            <person name="Coyne R.S."/>
            <person name="Wu M."/>
            <person name="Wu D."/>
            <person name="Thiagarajan M."/>
            <person name="Wortman J.R."/>
            <person name="Badger J.H."/>
            <person name="Ren Q."/>
            <person name="Amedeo P."/>
            <person name="Jones K.M."/>
            <person name="Tallon L.J."/>
            <person name="Delcher A.L."/>
            <person name="Salzberg S.L."/>
            <person name="Silva J.C."/>
            <person name="Haas B.J."/>
            <person name="Majoros W.H."/>
            <person name="Farzad M."/>
            <person name="Carlton J.M."/>
            <person name="Smith R.K. Jr."/>
            <person name="Garg J."/>
            <person name="Pearlman R.E."/>
            <person name="Karrer K.M."/>
            <person name="Sun L."/>
            <person name="Manning G."/>
            <person name="Elde N.C."/>
            <person name="Turkewitz A.P."/>
            <person name="Asai D.J."/>
            <person name="Wilkes D.E."/>
            <person name="Wang Y."/>
            <person name="Cai H."/>
            <person name="Collins K."/>
            <person name="Stewart B.A."/>
            <person name="Lee S.R."/>
            <person name="Wilamowska K."/>
            <person name="Weinberg Z."/>
            <person name="Ruzzo W.L."/>
            <person name="Wloga D."/>
            <person name="Gaertig J."/>
            <person name="Frankel J."/>
            <person name="Tsao C.-C."/>
            <person name="Gorovsky M.A."/>
            <person name="Keeling P.J."/>
            <person name="Waller R.F."/>
            <person name="Patron N.J."/>
            <person name="Cherry J.M."/>
            <person name="Stover N.A."/>
            <person name="Krieger C.J."/>
            <person name="del Toro C."/>
            <person name="Ryder H.F."/>
            <person name="Williamson S.C."/>
            <person name="Barbeau R.A."/>
            <person name="Hamilton E.P."/>
            <person name="Orias E."/>
        </authorList>
    </citation>
    <scope>NUCLEOTIDE SEQUENCE [LARGE SCALE GENOMIC DNA]</scope>
    <source>
        <strain evidence="3">SB210</strain>
    </source>
</reference>
<feature type="transmembrane region" description="Helical" evidence="1">
    <location>
        <begin position="3682"/>
        <end position="3704"/>
    </location>
</feature>
<feature type="transmembrane region" description="Helical" evidence="1">
    <location>
        <begin position="3819"/>
        <end position="3845"/>
    </location>
</feature>
<feature type="transmembrane region" description="Helical" evidence="1">
    <location>
        <begin position="3594"/>
        <end position="3617"/>
    </location>
</feature>
<dbReference type="InterPro" id="IPR012334">
    <property type="entry name" value="Pectin_lyas_fold"/>
</dbReference>
<keyword evidence="1" id="KW-1133">Transmembrane helix</keyword>
<feature type="transmembrane region" description="Helical" evidence="1">
    <location>
        <begin position="3533"/>
        <end position="3553"/>
    </location>
</feature>
<organism evidence="2 3">
    <name type="scientific">Tetrahymena thermophila (strain SB210)</name>
    <dbReference type="NCBI Taxonomy" id="312017"/>
    <lineage>
        <taxon>Eukaryota</taxon>
        <taxon>Sar</taxon>
        <taxon>Alveolata</taxon>
        <taxon>Ciliophora</taxon>
        <taxon>Intramacronucleata</taxon>
        <taxon>Oligohymenophorea</taxon>
        <taxon>Hymenostomatida</taxon>
        <taxon>Tetrahymenina</taxon>
        <taxon>Tetrahymenidae</taxon>
        <taxon>Tetrahymena</taxon>
    </lineage>
</organism>
<dbReference type="Gene3D" id="2.10.220.10">
    <property type="entry name" value="Hormone Receptor, Insulin-like Growth Factor Receptor 1, Chain A, domain 2"/>
    <property type="match status" value="1"/>
</dbReference>
<feature type="transmembrane region" description="Helical" evidence="1">
    <location>
        <begin position="856"/>
        <end position="882"/>
    </location>
</feature>
<feature type="transmembrane region" description="Helical" evidence="1">
    <location>
        <begin position="570"/>
        <end position="590"/>
    </location>
</feature>
<evidence type="ECO:0000313" key="3">
    <source>
        <dbReference type="Proteomes" id="UP000009168"/>
    </source>
</evidence>
<dbReference type="STRING" id="312017.Q22LP4"/>
<name>Q22LP4_TETTS</name>
<dbReference type="InParanoid" id="Q22LP4"/>
<dbReference type="KEGG" id="tet:TTHERM_00701050"/>
<keyword evidence="1" id="KW-0812">Transmembrane</keyword>
<feature type="transmembrane region" description="Helical" evidence="1">
    <location>
        <begin position="3479"/>
        <end position="3501"/>
    </location>
</feature>
<dbReference type="HOGENOM" id="CLU_227769_0_0_1"/>
<dbReference type="EMBL" id="GG662861">
    <property type="protein sequence ID" value="EAR86222.2"/>
    <property type="molecule type" value="Genomic_DNA"/>
</dbReference>
<gene>
    <name evidence="2" type="ORF">TTHERM_00701050</name>
</gene>
<dbReference type="InterPro" id="IPR009030">
    <property type="entry name" value="Growth_fac_rcpt_cys_sf"/>
</dbReference>
<evidence type="ECO:0000256" key="1">
    <source>
        <dbReference type="SAM" id="Phobius"/>
    </source>
</evidence>
<feature type="transmembrane region" description="Helical" evidence="1">
    <location>
        <begin position="516"/>
        <end position="538"/>
    </location>
</feature>
<evidence type="ECO:0000313" key="2">
    <source>
        <dbReference type="EMBL" id="EAR86222.2"/>
    </source>
</evidence>
<feature type="transmembrane region" description="Helical" evidence="1">
    <location>
        <begin position="3794"/>
        <end position="3813"/>
    </location>
</feature>
<dbReference type="Proteomes" id="UP000009168">
    <property type="component" value="Unassembled WGS sequence"/>
</dbReference>
<dbReference type="SUPFAM" id="SSF51126">
    <property type="entry name" value="Pectin lyase-like"/>
    <property type="match status" value="2"/>
</dbReference>
<feature type="transmembrane region" description="Helical" evidence="1">
    <location>
        <begin position="719"/>
        <end position="741"/>
    </location>
</feature>
<dbReference type="RefSeq" id="XP_976817.2">
    <property type="nucleotide sequence ID" value="XM_971724.2"/>
</dbReference>
<dbReference type="PANTHER" id="PTHR11319">
    <property type="entry name" value="G PROTEIN-COUPLED RECEPTOR-RELATED"/>
    <property type="match status" value="1"/>
</dbReference>
<feature type="transmembrane region" description="Helical" evidence="1">
    <location>
        <begin position="631"/>
        <end position="654"/>
    </location>
</feature>
<dbReference type="Gene3D" id="2.160.20.10">
    <property type="entry name" value="Single-stranded right-handed beta-helix, Pectin lyase-like"/>
    <property type="match status" value="1"/>
</dbReference>